<organism evidence="2 3">
    <name type="scientific">Wuchereria bancrofti</name>
    <dbReference type="NCBI Taxonomy" id="6293"/>
    <lineage>
        <taxon>Eukaryota</taxon>
        <taxon>Metazoa</taxon>
        <taxon>Ecdysozoa</taxon>
        <taxon>Nematoda</taxon>
        <taxon>Chromadorea</taxon>
        <taxon>Rhabditida</taxon>
        <taxon>Spirurina</taxon>
        <taxon>Spiruromorpha</taxon>
        <taxon>Filarioidea</taxon>
        <taxon>Onchocercidae</taxon>
        <taxon>Wuchereria</taxon>
    </lineage>
</organism>
<dbReference type="WBParaSite" id="mrna-Wban_01275">
    <property type="protein sequence ID" value="mrna-Wban_01275"/>
    <property type="gene ID" value="Wban_01275"/>
</dbReference>
<evidence type="ECO:0000313" key="2">
    <source>
        <dbReference type="Proteomes" id="UP000093561"/>
    </source>
</evidence>
<reference evidence="2" key="2">
    <citation type="journal article" date="2016" name="Mol. Ecol.">
        <title>Population genomics of the filarial nematode parasite Wuchereria bancrofti from mosquitoes.</title>
        <authorList>
            <person name="Small S.T."/>
            <person name="Reimer L.J."/>
            <person name="Tisch D.J."/>
            <person name="King C.L."/>
            <person name="Christensen B.M."/>
            <person name="Siba P.M."/>
            <person name="Kazura J.W."/>
            <person name="Serre D."/>
            <person name="Zimmerman P.A."/>
        </authorList>
    </citation>
    <scope>NUCLEOTIDE SEQUENCE</scope>
    <source>
        <strain evidence="2">pt0022</strain>
    </source>
</reference>
<name>A0AAF5PJ30_WUCBA</name>
<feature type="region of interest" description="Disordered" evidence="1">
    <location>
        <begin position="74"/>
        <end position="120"/>
    </location>
</feature>
<dbReference type="AlphaFoldDB" id="A0AAF5PJ30"/>
<evidence type="ECO:0000313" key="3">
    <source>
        <dbReference type="WBParaSite" id="mrna-Wban_01275"/>
    </source>
</evidence>
<sequence>MFVKRYSFNTSAAIKRDDEIRIPLHITLNQGLVSEPELFPPLSPTTRNIDFKTSKLLKINLTSYIEKYSDFTSTDAKGMTSSSDESAESSEAETVKHDSKFAISTTSKENASRNSTSEHVYSSNEASIEIKLAKDQEKSVNSKSFSEEQWYFFRDKNTGRLHWYKLLDAQPSKKDDPKAIATDLNNVASISWVTAGHETKGVEEVNTSEKLSAAPYKPTAFFDTTDSREKSLQPTAVQDFVFNVKLRQNYFAELRSKINVRTPDDREPVQPRPILRSKPAPQEQRLHNSCFEQRHPNLPCFENQSQRTYTDEELCFMTEGEQIMAACGRSIADQLRPLQNDSGTSVRTLQENDEEEEILNVFQKFCVQYADEVMSQSSDTEEDLEMDIAVVHFSRWFKKKEIEHSVDKVIIQKLPFQFANAYLNVRAKKVTKAKAYLEKFENKRREFGGEGMSRPYEPFKNVLLNTKSNDSSVCERTNQSDEKQWTAKSKFYLDNVCITSGNTDDKSDSRREKCLIRNRPATPPELSHHTKHMGTYSGGHTFVVSDNQLPQFKQAMNETEMTSLENKYSTTAARPIMLLSIKSPSNDKDSKMPVKPLSATNMDFDVKITGNSDEESSEGSSISDDLQGINGTGLLYFDLNALD</sequence>
<dbReference type="Proteomes" id="UP000093561">
    <property type="component" value="Unassembled WGS sequence"/>
</dbReference>
<feature type="region of interest" description="Disordered" evidence="1">
    <location>
        <begin position="262"/>
        <end position="282"/>
    </location>
</feature>
<reference evidence="2" key="1">
    <citation type="submission" date="2015-03" db="EMBL/GenBank/DDBJ databases">
        <title>Wuchereria bancrofti Genome Sequencing Papua New Guinea Strain.</title>
        <authorList>
            <person name="Small S.T."/>
            <person name="Serre D."/>
            <person name="Zimmerman P.A."/>
        </authorList>
    </citation>
    <scope>NUCLEOTIDE SEQUENCE [LARGE SCALE GENOMIC DNA]</scope>
    <source>
        <strain evidence="2">pt0022</strain>
    </source>
</reference>
<evidence type="ECO:0000256" key="1">
    <source>
        <dbReference type="SAM" id="MobiDB-lite"/>
    </source>
</evidence>
<protein>
    <submittedName>
        <fullName evidence="3">Uncharacterized protein</fullName>
    </submittedName>
</protein>
<proteinExistence type="predicted"/>
<feature type="compositionally biased region" description="Polar residues" evidence="1">
    <location>
        <begin position="102"/>
        <end position="120"/>
    </location>
</feature>
<accession>A0AAF5PJ30</accession>
<reference evidence="3" key="3">
    <citation type="submission" date="2024-02" db="UniProtKB">
        <authorList>
            <consortium name="WormBaseParasite"/>
        </authorList>
    </citation>
    <scope>IDENTIFICATION</scope>
    <source>
        <strain evidence="3">pt0022</strain>
    </source>
</reference>